<evidence type="ECO:0000256" key="1">
    <source>
        <dbReference type="SAM" id="Phobius"/>
    </source>
</evidence>
<evidence type="ECO:0000313" key="5">
    <source>
        <dbReference type="Proteomes" id="UP000325313"/>
    </source>
</evidence>
<keyword evidence="1" id="KW-1133">Transmembrane helix</keyword>
<evidence type="ECO:0000313" key="4">
    <source>
        <dbReference type="Proteomes" id="UP000324748"/>
    </source>
</evidence>
<proteinExistence type="predicted"/>
<evidence type="ECO:0000313" key="2">
    <source>
        <dbReference type="EMBL" id="KAA1115169.1"/>
    </source>
</evidence>
<name>A0A5B0RRW9_PUCGR</name>
<feature type="transmembrane region" description="Helical" evidence="1">
    <location>
        <begin position="6"/>
        <end position="28"/>
    </location>
</feature>
<gene>
    <name evidence="2" type="ORF">PGT21_032743</name>
    <name evidence="3" type="ORF">PGTUg99_035165</name>
</gene>
<evidence type="ECO:0000313" key="3">
    <source>
        <dbReference type="EMBL" id="KAA1127334.1"/>
    </source>
</evidence>
<dbReference type="EMBL" id="VSWC01000014">
    <property type="protein sequence ID" value="KAA1115169.1"/>
    <property type="molecule type" value="Genomic_DNA"/>
</dbReference>
<accession>A0A5B0RRW9</accession>
<keyword evidence="1" id="KW-0472">Membrane</keyword>
<dbReference type="EMBL" id="VDEP01000169">
    <property type="protein sequence ID" value="KAA1127334.1"/>
    <property type="molecule type" value="Genomic_DNA"/>
</dbReference>
<dbReference type="OrthoDB" id="10276469at2759"/>
<dbReference type="Proteomes" id="UP000324748">
    <property type="component" value="Unassembled WGS sequence"/>
</dbReference>
<sequence length="142" mass="16307">MFLTNWIQRSYIIYAVITLTLLPSVQLLESRKHSLVRRNYRHNCDVQYINVPFFPEAKCLGTDGIRYSCKKESCNKDFQFGYCQYIDSPNTSLKGDAGPKAPYYYSTGPNHIQVRVGNEIFGCPYVPKNSQRQSCNSCVAEK</sequence>
<keyword evidence="1" id="KW-0812">Transmembrane</keyword>
<comment type="caution">
    <text evidence="3">The sequence shown here is derived from an EMBL/GenBank/DDBJ whole genome shotgun (WGS) entry which is preliminary data.</text>
</comment>
<reference evidence="4 5" key="1">
    <citation type="submission" date="2019-05" db="EMBL/GenBank/DDBJ databases">
        <title>Emergence of the Ug99 lineage of the wheat stem rust pathogen through somatic hybridization.</title>
        <authorList>
            <person name="Li F."/>
            <person name="Upadhyaya N.M."/>
            <person name="Sperschneider J."/>
            <person name="Matny O."/>
            <person name="Nguyen-Phuc H."/>
            <person name="Mago R."/>
            <person name="Raley C."/>
            <person name="Miller M.E."/>
            <person name="Silverstein K.A.T."/>
            <person name="Henningsen E."/>
            <person name="Hirsch C.D."/>
            <person name="Visser B."/>
            <person name="Pretorius Z.A."/>
            <person name="Steffenson B.J."/>
            <person name="Schwessinger B."/>
            <person name="Dodds P.N."/>
            <person name="Figueroa M."/>
        </authorList>
    </citation>
    <scope>NUCLEOTIDE SEQUENCE [LARGE SCALE GENOMIC DNA]</scope>
    <source>
        <strain evidence="2">21-0</strain>
        <strain evidence="3 5">Ug99</strain>
    </source>
</reference>
<organism evidence="3 5">
    <name type="scientific">Puccinia graminis f. sp. tritici</name>
    <dbReference type="NCBI Taxonomy" id="56615"/>
    <lineage>
        <taxon>Eukaryota</taxon>
        <taxon>Fungi</taxon>
        <taxon>Dikarya</taxon>
        <taxon>Basidiomycota</taxon>
        <taxon>Pucciniomycotina</taxon>
        <taxon>Pucciniomycetes</taxon>
        <taxon>Pucciniales</taxon>
        <taxon>Pucciniaceae</taxon>
        <taxon>Puccinia</taxon>
    </lineage>
</organism>
<dbReference type="AlphaFoldDB" id="A0A5B0RRW9"/>
<keyword evidence="4" id="KW-1185">Reference proteome</keyword>
<dbReference type="Proteomes" id="UP000325313">
    <property type="component" value="Unassembled WGS sequence"/>
</dbReference>
<protein>
    <submittedName>
        <fullName evidence="3">Uncharacterized protein</fullName>
    </submittedName>
</protein>